<feature type="domain" description="Ubiquinol-cytochrome c chaperone" evidence="3">
    <location>
        <begin position="36"/>
        <end position="172"/>
    </location>
</feature>
<organism evidence="4 5">
    <name type="scientific">Oceanibaculum indicum</name>
    <dbReference type="NCBI Taxonomy" id="526216"/>
    <lineage>
        <taxon>Bacteria</taxon>
        <taxon>Pseudomonadati</taxon>
        <taxon>Pseudomonadota</taxon>
        <taxon>Alphaproteobacteria</taxon>
        <taxon>Rhodospirillales</taxon>
        <taxon>Oceanibaculaceae</taxon>
        <taxon>Oceanibaculum</taxon>
    </lineage>
</organism>
<comment type="similarity">
    <text evidence="1">Belongs to the CBP3 family.</text>
</comment>
<evidence type="ECO:0000313" key="4">
    <source>
        <dbReference type="EMBL" id="RKQ73212.1"/>
    </source>
</evidence>
<dbReference type="InterPro" id="IPR007129">
    <property type="entry name" value="Ubiqinol_cyt_c_chaperone_CPB3"/>
</dbReference>
<evidence type="ECO:0000256" key="2">
    <source>
        <dbReference type="ARBA" id="ARBA00006436"/>
    </source>
</evidence>
<dbReference type="Pfam" id="PF03981">
    <property type="entry name" value="Ubiq_cyt_C_chap"/>
    <property type="match status" value="1"/>
</dbReference>
<proteinExistence type="inferred from homology"/>
<comment type="similarity">
    <text evidence="2">Belongs to the UPF0174 family.</text>
</comment>
<dbReference type="PANTHER" id="PTHR12184">
    <property type="entry name" value="UBIQUINOL-CYTOCHROME C REDUCTASE COMPLEX ASSEMBLY FACTOR 1 FAMILY MEMBER"/>
    <property type="match status" value="1"/>
</dbReference>
<evidence type="ECO:0000313" key="5">
    <source>
        <dbReference type="Proteomes" id="UP000277424"/>
    </source>
</evidence>
<name>A0A420WQT3_9PROT</name>
<evidence type="ECO:0000259" key="3">
    <source>
        <dbReference type="Pfam" id="PF03981"/>
    </source>
</evidence>
<sequence length="191" mass="21013">MPFSKLFSRTARRRYSADSLYLALVALAREPRFYTELGVPDTVDGRFEMLSLFVYLALRRLRREGEASARFSQELFDTMFADMDQSLRELGAGDLGVAPRIKRMAEGFYGRIAAYDKALEEGDGALVTALSRNLYGTVKPDEAVLARMAAIVRQLDGLFAGLPAEALYAGEPQVPLTPVLDGQPAAEGARI</sequence>
<dbReference type="InterPro" id="IPR021150">
    <property type="entry name" value="Ubiq_cyt_c_chap"/>
</dbReference>
<reference evidence="4 5" key="1">
    <citation type="submission" date="2018-10" db="EMBL/GenBank/DDBJ databases">
        <title>Comparative analysis of microorganisms from saline springs in Andes Mountain Range, Colombia.</title>
        <authorList>
            <person name="Rubin E."/>
        </authorList>
    </citation>
    <scope>NUCLEOTIDE SEQUENCE [LARGE SCALE GENOMIC DNA]</scope>
    <source>
        <strain evidence="4 5">USBA 36</strain>
    </source>
</reference>
<gene>
    <name evidence="4" type="ORF">BCL74_0992</name>
</gene>
<accession>A0A420WQT3</accession>
<dbReference type="PIRSF" id="PIRSF032079">
    <property type="entry name" value="UCP032079"/>
    <property type="match status" value="1"/>
</dbReference>
<evidence type="ECO:0000256" key="1">
    <source>
        <dbReference type="ARBA" id="ARBA00006407"/>
    </source>
</evidence>
<dbReference type="PANTHER" id="PTHR12184:SF1">
    <property type="entry name" value="UBIQUINOL-CYTOCHROME-C REDUCTASE COMPLEX ASSEMBLY FACTOR 1"/>
    <property type="match status" value="1"/>
</dbReference>
<dbReference type="Proteomes" id="UP000277424">
    <property type="component" value="Unassembled WGS sequence"/>
</dbReference>
<dbReference type="InterPro" id="IPR014569">
    <property type="entry name" value="Ubq_cyt-c_CBP3-rel"/>
</dbReference>
<protein>
    <submittedName>
        <fullName evidence="4">Cytochrome b pre-mRNA-processing protein 3</fullName>
    </submittedName>
</protein>
<dbReference type="AlphaFoldDB" id="A0A420WQT3"/>
<dbReference type="EMBL" id="RBIG01000001">
    <property type="protein sequence ID" value="RKQ73212.1"/>
    <property type="molecule type" value="Genomic_DNA"/>
</dbReference>
<comment type="caution">
    <text evidence="4">The sequence shown here is derived from an EMBL/GenBank/DDBJ whole genome shotgun (WGS) entry which is preliminary data.</text>
</comment>